<dbReference type="Proteomes" id="UP000694892">
    <property type="component" value="Chromosome 5L"/>
</dbReference>
<feature type="domain" description="Sulfotransferase" evidence="4">
    <location>
        <begin position="170"/>
        <end position="402"/>
    </location>
</feature>
<reference evidence="6" key="1">
    <citation type="journal article" date="2016" name="Nature">
        <title>Genome evolution in the allotetraploid frog Xenopus laevis.</title>
        <authorList>
            <person name="Session A.M."/>
            <person name="Uno Y."/>
            <person name="Kwon T."/>
            <person name="Chapman J.A."/>
            <person name="Toyoda A."/>
            <person name="Takahashi S."/>
            <person name="Fukui A."/>
            <person name="Hikosaka A."/>
            <person name="Suzuki A."/>
            <person name="Kondo M."/>
            <person name="van Heeringen S.J."/>
            <person name="Quigley I."/>
            <person name="Heinz S."/>
            <person name="Ogino H."/>
            <person name="Ochi H."/>
            <person name="Hellsten U."/>
            <person name="Lyons J.B."/>
            <person name="Simakov O."/>
            <person name="Putnam N."/>
            <person name="Stites J."/>
            <person name="Kuroki Y."/>
            <person name="Tanaka T."/>
            <person name="Michiue T."/>
            <person name="Watanabe M."/>
            <person name="Bogdanovic O."/>
            <person name="Lister R."/>
            <person name="Georgiou G."/>
            <person name="Paranjpe S.S."/>
            <person name="van Kruijsbergen I."/>
            <person name="Shu S."/>
            <person name="Carlson J."/>
            <person name="Kinoshita T."/>
            <person name="Ohta Y."/>
            <person name="Mawaribuchi S."/>
            <person name="Jenkins J."/>
            <person name="Grimwood J."/>
            <person name="Schmutz J."/>
            <person name="Mitros T."/>
            <person name="Mozaffari S.V."/>
            <person name="Suzuki Y."/>
            <person name="Haramoto Y."/>
            <person name="Yamamoto T.S."/>
            <person name="Takagi C."/>
            <person name="Heald R."/>
            <person name="Miller K."/>
            <person name="Haudenschild C."/>
            <person name="Kitzman J."/>
            <person name="Nakayama T."/>
            <person name="Izutsu Y."/>
            <person name="Robert J."/>
            <person name="Fortriede J."/>
            <person name="Burns K."/>
            <person name="Lotay V."/>
            <person name="Karimi K."/>
            <person name="Yasuoka Y."/>
            <person name="Dichmann D.S."/>
            <person name="Flajnik M.F."/>
            <person name="Houston D.W."/>
            <person name="Shendure J."/>
            <person name="DuPasquier L."/>
            <person name="Vize P.D."/>
            <person name="Zorn A.M."/>
            <person name="Ito M."/>
            <person name="Marcotte E.M."/>
            <person name="Wallingford J.B."/>
            <person name="Ito Y."/>
            <person name="Asashima M."/>
            <person name="Ueno N."/>
            <person name="Matsuda Y."/>
            <person name="Veenstra G.J."/>
            <person name="Fujiyama A."/>
            <person name="Harland R.M."/>
            <person name="Taira M."/>
            <person name="Rokhsar D.S."/>
        </authorList>
    </citation>
    <scope>NUCLEOTIDE SEQUENCE [LARGE SCALE GENOMIC DNA]</scope>
    <source>
        <strain evidence="6">J</strain>
    </source>
</reference>
<dbReference type="Gene3D" id="3.40.50.300">
    <property type="entry name" value="P-loop containing nucleotide triphosphate hydrolases"/>
    <property type="match status" value="1"/>
</dbReference>
<gene>
    <name evidence="5" type="ORF">XELAEV_18026758mg</name>
</gene>
<evidence type="ECO:0000313" key="6">
    <source>
        <dbReference type="Proteomes" id="UP000694892"/>
    </source>
</evidence>
<organism evidence="5 6">
    <name type="scientific">Xenopus laevis</name>
    <name type="common">African clawed frog</name>
    <dbReference type="NCBI Taxonomy" id="8355"/>
    <lineage>
        <taxon>Eukaryota</taxon>
        <taxon>Metazoa</taxon>
        <taxon>Chordata</taxon>
        <taxon>Craniata</taxon>
        <taxon>Vertebrata</taxon>
        <taxon>Euteleostomi</taxon>
        <taxon>Amphibia</taxon>
        <taxon>Batrachia</taxon>
        <taxon>Anura</taxon>
        <taxon>Pipoidea</taxon>
        <taxon>Pipidae</taxon>
        <taxon>Xenopodinae</taxon>
        <taxon>Xenopus</taxon>
        <taxon>Xenopus</taxon>
    </lineage>
</organism>
<dbReference type="InterPro" id="IPR027417">
    <property type="entry name" value="P-loop_NTPase"/>
</dbReference>
<evidence type="ECO:0000256" key="1">
    <source>
        <dbReference type="ARBA" id="ARBA00005771"/>
    </source>
</evidence>
<sequence length="416" mass="47526">MDALPSSTFCFVEPADNASCCWMKENEEELEKAIGAEDTLSVNSQEVKSSAAGWMLALSPFLKRTASGVSSRTGQHRLWKAPKINIPETAPLGEGAELKKCRWFFMKMSATEESKSGQERFLEEMKRVQAEAKSKTREELLMIYKGISYPSCICSEQTFQALESFEAREDDLLIVTYPKCGTNWVIGILHEMLFFINGKEPTIDQAIIEFGKPEKVQILKEASSPRVFATHLNYKDIPKSFLEKKVKILLILRNPKDTGVSYFHFCNNNPVLPSYDSWDLFFDDYINGKVCYGSFFDHNVAWGEHIDDENIMAITFEDMKLEYATYLKKISDFFGLSLSEEQLKVIENKTTFKSMKENSEGTHGKLGNTFFRKGEIGDWKSLFTEAQSKDVDAKFEQHLAGTKLGEKLNYKKYCEY</sequence>
<dbReference type="PANTHER" id="PTHR11783">
    <property type="entry name" value="SULFOTRANSFERASE SULT"/>
    <property type="match status" value="1"/>
</dbReference>
<dbReference type="SUPFAM" id="SSF52540">
    <property type="entry name" value="P-loop containing nucleoside triphosphate hydrolases"/>
    <property type="match status" value="1"/>
</dbReference>
<dbReference type="AlphaFoldDB" id="A0A974CUZ1"/>
<dbReference type="GO" id="GO:0008146">
    <property type="term" value="F:sulfotransferase activity"/>
    <property type="evidence" value="ECO:0007669"/>
    <property type="project" value="InterPro"/>
</dbReference>
<dbReference type="EC" id="2.8.2.-" evidence="3"/>
<evidence type="ECO:0000313" key="5">
    <source>
        <dbReference type="EMBL" id="OCT79942.1"/>
    </source>
</evidence>
<dbReference type="OMA" id="HEMLFFI"/>
<proteinExistence type="inferred from homology"/>
<evidence type="ECO:0000256" key="3">
    <source>
        <dbReference type="RuleBase" id="RU361155"/>
    </source>
</evidence>
<accession>A0A974CUZ1</accession>
<keyword evidence="2 3" id="KW-0808">Transferase</keyword>
<name>A0A974CUZ1_XENLA</name>
<comment type="similarity">
    <text evidence="1 3">Belongs to the sulfotransferase 1 family.</text>
</comment>
<dbReference type="InterPro" id="IPR000863">
    <property type="entry name" value="Sulfotransferase_dom"/>
</dbReference>
<dbReference type="EMBL" id="CM004474">
    <property type="protein sequence ID" value="OCT79942.1"/>
    <property type="molecule type" value="Genomic_DNA"/>
</dbReference>
<evidence type="ECO:0000256" key="2">
    <source>
        <dbReference type="ARBA" id="ARBA00022679"/>
    </source>
</evidence>
<protein>
    <recommendedName>
        <fullName evidence="3">Sulfotransferase</fullName>
        <ecNumber evidence="3">2.8.2.-</ecNumber>
    </recommendedName>
</protein>
<evidence type="ECO:0000259" key="4">
    <source>
        <dbReference type="Pfam" id="PF00685"/>
    </source>
</evidence>
<dbReference type="Pfam" id="PF00685">
    <property type="entry name" value="Sulfotransfer_1"/>
    <property type="match status" value="1"/>
</dbReference>